<dbReference type="InterPro" id="IPR051925">
    <property type="entry name" value="RNA-binding_domain"/>
</dbReference>
<evidence type="ECO:0000313" key="5">
    <source>
        <dbReference type="Proteomes" id="UP001446205"/>
    </source>
</evidence>
<proteinExistence type="predicted"/>
<dbReference type="PANTHER" id="PTHR40065:SF3">
    <property type="entry name" value="RNA-BINDING PROTEIN YHBY"/>
    <property type="match status" value="1"/>
</dbReference>
<evidence type="ECO:0000256" key="1">
    <source>
        <dbReference type="ARBA" id="ARBA00022884"/>
    </source>
</evidence>
<comment type="caution">
    <text evidence="4">The sequence shown here is derived from an EMBL/GenBank/DDBJ whole genome shotgun (WGS) entry which is preliminary data.</text>
</comment>
<dbReference type="Pfam" id="PF01985">
    <property type="entry name" value="CRS1_YhbY"/>
    <property type="match status" value="1"/>
</dbReference>
<dbReference type="InterPro" id="IPR001890">
    <property type="entry name" value="RNA-binding_CRM"/>
</dbReference>
<dbReference type="Proteomes" id="UP001446205">
    <property type="component" value="Unassembled WGS sequence"/>
</dbReference>
<evidence type="ECO:0000313" key="4">
    <source>
        <dbReference type="EMBL" id="MEK8090330.1"/>
    </source>
</evidence>
<dbReference type="RefSeq" id="WP_341371386.1">
    <property type="nucleotide sequence ID" value="NZ_JBBPCO010000011.1"/>
</dbReference>
<dbReference type="PANTHER" id="PTHR40065">
    <property type="entry name" value="RNA-BINDING PROTEIN YHBY"/>
    <property type="match status" value="1"/>
</dbReference>
<sequence>MLNSKQRQYLKGQAHSLNPVILVGDAGLSDNLLAELDRTLAHHELIKVRLPAMERNERDSLAAEIVMRSGAEMVQMIGRVLVIYRASEKQRYSLP</sequence>
<accession>A0ABU9DC75</accession>
<reference evidence="4 5" key="1">
    <citation type="submission" date="2024-04" db="EMBL/GenBank/DDBJ databases">
        <authorList>
            <person name="Abashina T."/>
            <person name="Shaikin A."/>
        </authorList>
    </citation>
    <scope>NUCLEOTIDE SEQUENCE [LARGE SCALE GENOMIC DNA]</scope>
    <source>
        <strain evidence="4 5">AAFK</strain>
    </source>
</reference>
<dbReference type="InterPro" id="IPR017924">
    <property type="entry name" value="RNA-binding_YhbY"/>
</dbReference>
<evidence type="ECO:0000259" key="3">
    <source>
        <dbReference type="PROSITE" id="PS51295"/>
    </source>
</evidence>
<protein>
    <submittedName>
        <fullName evidence="4">Ribosome assembly RNA-binding protein YhbY</fullName>
    </submittedName>
</protein>
<evidence type="ECO:0000256" key="2">
    <source>
        <dbReference type="PROSITE-ProRule" id="PRU00626"/>
    </source>
</evidence>
<dbReference type="PROSITE" id="PS51295">
    <property type="entry name" value="CRM"/>
    <property type="match status" value="1"/>
</dbReference>
<dbReference type="NCBIfam" id="TIGR00253">
    <property type="entry name" value="RNA_bind_YhbY"/>
    <property type="match status" value="1"/>
</dbReference>
<dbReference type="EMBL" id="JBBPCO010000011">
    <property type="protein sequence ID" value="MEK8090330.1"/>
    <property type="molecule type" value="Genomic_DNA"/>
</dbReference>
<keyword evidence="5" id="KW-1185">Reference proteome</keyword>
<name>A0ABU9DC75_9PROT</name>
<dbReference type="InterPro" id="IPR035920">
    <property type="entry name" value="YhbY-like_sf"/>
</dbReference>
<dbReference type="Gene3D" id="3.30.110.60">
    <property type="entry name" value="YhbY-like"/>
    <property type="match status" value="1"/>
</dbReference>
<organism evidence="4 5">
    <name type="scientific">Thermithiobacillus plumbiphilus</name>
    <dbReference type="NCBI Taxonomy" id="1729899"/>
    <lineage>
        <taxon>Bacteria</taxon>
        <taxon>Pseudomonadati</taxon>
        <taxon>Pseudomonadota</taxon>
        <taxon>Acidithiobacillia</taxon>
        <taxon>Acidithiobacillales</taxon>
        <taxon>Thermithiobacillaceae</taxon>
        <taxon>Thermithiobacillus</taxon>
    </lineage>
</organism>
<dbReference type="SUPFAM" id="SSF75471">
    <property type="entry name" value="YhbY-like"/>
    <property type="match status" value="1"/>
</dbReference>
<keyword evidence="1 2" id="KW-0694">RNA-binding</keyword>
<feature type="domain" description="CRM" evidence="3">
    <location>
        <begin position="1"/>
        <end position="95"/>
    </location>
</feature>
<dbReference type="SMART" id="SM01103">
    <property type="entry name" value="CRS1_YhbY"/>
    <property type="match status" value="1"/>
</dbReference>
<gene>
    <name evidence="4" type="primary">yhbY</name>
    <name evidence="4" type="ORF">WOB96_11225</name>
</gene>